<sequence>MHSASRRPKATSSHVEGANAEKIRSAPNLERLRDAFRGTPRQDLEDGARRRKERRRPLPAAPRASARGAALQPLRLPDGFRLLKGRIVWFRPRVRMTVRPLTALRITGPAFA</sequence>
<feature type="compositionally biased region" description="Basic and acidic residues" evidence="1">
    <location>
        <begin position="19"/>
        <end position="48"/>
    </location>
</feature>
<dbReference type="Proteomes" id="UP001143364">
    <property type="component" value="Unassembled WGS sequence"/>
</dbReference>
<comment type="caution">
    <text evidence="2">The sequence shown here is derived from an EMBL/GenBank/DDBJ whole genome shotgun (WGS) entry which is preliminary data.</text>
</comment>
<protein>
    <submittedName>
        <fullName evidence="2">Uncharacterized protein</fullName>
    </submittedName>
</protein>
<accession>A0A9W6JKL3</accession>
<gene>
    <name evidence="2" type="ORF">GCM10008171_30580</name>
</gene>
<dbReference type="EMBL" id="BSFK01000016">
    <property type="protein sequence ID" value="GLK77804.1"/>
    <property type="molecule type" value="Genomic_DNA"/>
</dbReference>
<organism evidence="2 3">
    <name type="scientific">Methylopila jiangsuensis</name>
    <dbReference type="NCBI Taxonomy" id="586230"/>
    <lineage>
        <taxon>Bacteria</taxon>
        <taxon>Pseudomonadati</taxon>
        <taxon>Pseudomonadota</taxon>
        <taxon>Alphaproteobacteria</taxon>
        <taxon>Hyphomicrobiales</taxon>
        <taxon>Methylopilaceae</taxon>
        <taxon>Methylopila</taxon>
    </lineage>
</organism>
<evidence type="ECO:0000313" key="2">
    <source>
        <dbReference type="EMBL" id="GLK77804.1"/>
    </source>
</evidence>
<dbReference type="AlphaFoldDB" id="A0A9W6JKL3"/>
<name>A0A9W6JKL3_9HYPH</name>
<feature type="compositionally biased region" description="Low complexity" evidence="1">
    <location>
        <begin position="61"/>
        <end position="70"/>
    </location>
</feature>
<reference evidence="2" key="1">
    <citation type="journal article" date="2014" name="Int. J. Syst. Evol. Microbiol.">
        <title>Complete genome sequence of Corynebacterium casei LMG S-19264T (=DSM 44701T), isolated from a smear-ripened cheese.</title>
        <authorList>
            <consortium name="US DOE Joint Genome Institute (JGI-PGF)"/>
            <person name="Walter F."/>
            <person name="Albersmeier A."/>
            <person name="Kalinowski J."/>
            <person name="Ruckert C."/>
        </authorList>
    </citation>
    <scope>NUCLEOTIDE SEQUENCE</scope>
    <source>
        <strain evidence="2">VKM B-2555</strain>
    </source>
</reference>
<feature type="region of interest" description="Disordered" evidence="1">
    <location>
        <begin position="1"/>
        <end position="71"/>
    </location>
</feature>
<evidence type="ECO:0000313" key="3">
    <source>
        <dbReference type="Proteomes" id="UP001143364"/>
    </source>
</evidence>
<proteinExistence type="predicted"/>
<keyword evidence="3" id="KW-1185">Reference proteome</keyword>
<reference evidence="2" key="2">
    <citation type="submission" date="2023-01" db="EMBL/GenBank/DDBJ databases">
        <authorList>
            <person name="Sun Q."/>
            <person name="Evtushenko L."/>
        </authorList>
    </citation>
    <scope>NUCLEOTIDE SEQUENCE</scope>
    <source>
        <strain evidence="2">VKM B-2555</strain>
    </source>
</reference>
<evidence type="ECO:0000256" key="1">
    <source>
        <dbReference type="SAM" id="MobiDB-lite"/>
    </source>
</evidence>